<dbReference type="Pfam" id="PF00226">
    <property type="entry name" value="DnaJ"/>
    <property type="match status" value="1"/>
</dbReference>
<feature type="domain" description="J" evidence="1">
    <location>
        <begin position="70"/>
        <end position="127"/>
    </location>
</feature>
<accession>A0AAU8GDN3</accession>
<dbReference type="Gene3D" id="1.10.287.110">
    <property type="entry name" value="DnaJ domain"/>
    <property type="match status" value="1"/>
</dbReference>
<dbReference type="EMBL" id="CP159307">
    <property type="protein sequence ID" value="XCH33754.1"/>
    <property type="molecule type" value="Genomic_DNA"/>
</dbReference>
<dbReference type="AlphaFoldDB" id="A0AAU8GDN3"/>
<dbReference type="SUPFAM" id="SSF46565">
    <property type="entry name" value="Chaperone J-domain"/>
    <property type="match status" value="1"/>
</dbReference>
<dbReference type="InterPro" id="IPR001623">
    <property type="entry name" value="DnaJ_domain"/>
</dbReference>
<organism evidence="2">
    <name type="scientific">Dehalogenimonas sp. 4OHTPN</name>
    <dbReference type="NCBI Taxonomy" id="3166643"/>
    <lineage>
        <taxon>Bacteria</taxon>
        <taxon>Bacillati</taxon>
        <taxon>Chloroflexota</taxon>
        <taxon>Dehalococcoidia</taxon>
        <taxon>Dehalococcoidales</taxon>
        <taxon>Dehalococcoidaceae</taxon>
        <taxon>Dehalogenimonas</taxon>
    </lineage>
</organism>
<dbReference type="InterPro" id="IPR036869">
    <property type="entry name" value="J_dom_sf"/>
</dbReference>
<evidence type="ECO:0000259" key="1">
    <source>
        <dbReference type="PROSITE" id="PS50076"/>
    </source>
</evidence>
<dbReference type="SMART" id="SM00271">
    <property type="entry name" value="DnaJ"/>
    <property type="match status" value="1"/>
</dbReference>
<dbReference type="RefSeq" id="WP_353714964.1">
    <property type="nucleotide sequence ID" value="NZ_CP159307.1"/>
</dbReference>
<dbReference type="PROSITE" id="PS50076">
    <property type="entry name" value="DNAJ_2"/>
    <property type="match status" value="1"/>
</dbReference>
<evidence type="ECO:0000313" key="2">
    <source>
        <dbReference type="EMBL" id="XCH33754.1"/>
    </source>
</evidence>
<reference evidence="2" key="1">
    <citation type="submission" date="2024-06" db="EMBL/GenBank/DDBJ databases">
        <title>A Novel Isolate, Dehalogenimonas sp. Strain 4OHTPN, Dechlorinates Aromatic 4 Hydroxy chlorothalonil by a Novel Reductive Dehalogenase.</title>
        <authorList>
            <person name="Liu G."/>
        </authorList>
    </citation>
    <scope>NUCLEOTIDE SEQUENCE</scope>
    <source>
        <strain evidence="2">4OHTPN</strain>
    </source>
</reference>
<gene>
    <name evidence="2" type="ORF">ABV300_02450</name>
</gene>
<sequence>MRTFLVVIMEERFNRIKRMQRELAYELQSFMADLFTNAADPAVIIGFAQRLGMDISAAERVMASPQPAFDPYRILGCDRSMPQEQVRRRYLDLLRKVHPDTAGIKGTEYLTQLVTEAFKKVSKERGW</sequence>
<name>A0AAU8GDN3_9CHLR</name>
<proteinExistence type="predicted"/>
<protein>
    <submittedName>
        <fullName evidence="2">J domain-containing protein</fullName>
    </submittedName>
</protein>
<dbReference type="CDD" id="cd06257">
    <property type="entry name" value="DnaJ"/>
    <property type="match status" value="1"/>
</dbReference>